<evidence type="ECO:0000256" key="2">
    <source>
        <dbReference type="SAM" id="Phobius"/>
    </source>
</evidence>
<dbReference type="PRINTS" id="PR00081">
    <property type="entry name" value="GDHRDH"/>
</dbReference>
<dbReference type="Pfam" id="PF00106">
    <property type="entry name" value="adh_short"/>
    <property type="match status" value="1"/>
</dbReference>
<dbReference type="GO" id="GO:0008202">
    <property type="term" value="P:steroid metabolic process"/>
    <property type="evidence" value="ECO:0007669"/>
    <property type="project" value="TreeGrafter"/>
</dbReference>
<dbReference type="AlphaFoldDB" id="A0A8W8L3B9"/>
<evidence type="ECO:0000313" key="3">
    <source>
        <dbReference type="EnsemblMetazoa" id="G26420.1:cds"/>
    </source>
</evidence>
<dbReference type="OMA" id="ADHYTHA"/>
<reference evidence="3" key="1">
    <citation type="submission" date="2022-08" db="UniProtKB">
        <authorList>
            <consortium name="EnsemblMetazoa"/>
        </authorList>
    </citation>
    <scope>IDENTIFICATION</scope>
    <source>
        <strain evidence="3">05x7-T-G4-1.051#20</strain>
    </source>
</reference>
<dbReference type="GO" id="GO:0016491">
    <property type="term" value="F:oxidoreductase activity"/>
    <property type="evidence" value="ECO:0007669"/>
    <property type="project" value="UniProtKB-KW"/>
</dbReference>
<evidence type="ECO:0008006" key="5">
    <source>
        <dbReference type="Google" id="ProtNLM"/>
    </source>
</evidence>
<dbReference type="Proteomes" id="UP000005408">
    <property type="component" value="Unassembled WGS sequence"/>
</dbReference>
<keyword evidence="1" id="KW-0560">Oxidoreductase</keyword>
<dbReference type="SUPFAM" id="SSF51735">
    <property type="entry name" value="NAD(P)-binding Rossmann-fold domains"/>
    <property type="match status" value="1"/>
</dbReference>
<name>A0A8W8L3B9_MAGGI</name>
<organism evidence="3 4">
    <name type="scientific">Magallana gigas</name>
    <name type="common">Pacific oyster</name>
    <name type="synonym">Crassostrea gigas</name>
    <dbReference type="NCBI Taxonomy" id="29159"/>
    <lineage>
        <taxon>Eukaryota</taxon>
        <taxon>Metazoa</taxon>
        <taxon>Spiralia</taxon>
        <taxon>Lophotrochozoa</taxon>
        <taxon>Mollusca</taxon>
        <taxon>Bivalvia</taxon>
        <taxon>Autobranchia</taxon>
        <taxon>Pteriomorphia</taxon>
        <taxon>Ostreida</taxon>
        <taxon>Ostreoidea</taxon>
        <taxon>Ostreidae</taxon>
        <taxon>Magallana</taxon>
    </lineage>
</organism>
<dbReference type="PANTHER" id="PTHR43313">
    <property type="entry name" value="SHORT-CHAIN DEHYDROGENASE/REDUCTASE FAMILY 9C"/>
    <property type="match status" value="1"/>
</dbReference>
<keyword evidence="2" id="KW-0812">Transmembrane</keyword>
<proteinExistence type="predicted"/>
<keyword evidence="2" id="KW-0472">Membrane</keyword>
<dbReference type="Gene3D" id="3.40.50.720">
    <property type="entry name" value="NAD(P)-binding Rossmann-like Domain"/>
    <property type="match status" value="1"/>
</dbReference>
<dbReference type="PANTHER" id="PTHR43313:SF50">
    <property type="entry name" value="GH26015P"/>
    <property type="match status" value="1"/>
</dbReference>
<keyword evidence="2" id="KW-1133">Transmembrane helix</keyword>
<sequence>MTEEDIQKIMTINYTGPVNICKHFLPLLRRSRGRLVNVASNAGLAPIPLMGAYCASKSALVTISEVWRYELKMWGIKVATIIPSGYKTGIMSYDMIATGNRWWNKASPIVKKDYGQECFYIKFKQKNRDFFLSAEFSDICYKIEDALLSSKPKSRYYSGFLAEFIPFIYIYLPVWLSDYLLSVLANWFEFNPKMQNY</sequence>
<dbReference type="EnsemblMetazoa" id="G26420.1">
    <property type="protein sequence ID" value="G26420.1:cds"/>
    <property type="gene ID" value="G26420"/>
</dbReference>
<dbReference type="InterPro" id="IPR020904">
    <property type="entry name" value="Sc_DH/Rdtase_CS"/>
</dbReference>
<dbReference type="PROSITE" id="PS00061">
    <property type="entry name" value="ADH_SHORT"/>
    <property type="match status" value="1"/>
</dbReference>
<keyword evidence="4" id="KW-1185">Reference proteome</keyword>
<evidence type="ECO:0000313" key="4">
    <source>
        <dbReference type="Proteomes" id="UP000005408"/>
    </source>
</evidence>
<evidence type="ECO:0000256" key="1">
    <source>
        <dbReference type="ARBA" id="ARBA00023002"/>
    </source>
</evidence>
<dbReference type="OrthoDB" id="9876299at2759"/>
<protein>
    <recommendedName>
        <fullName evidence="5">Estradiol 17-beta-dehydrogenase 2</fullName>
    </recommendedName>
</protein>
<dbReference type="InterPro" id="IPR036291">
    <property type="entry name" value="NAD(P)-bd_dom_sf"/>
</dbReference>
<accession>A0A8W8L3B9</accession>
<dbReference type="InterPro" id="IPR002347">
    <property type="entry name" value="SDR_fam"/>
</dbReference>
<feature type="transmembrane region" description="Helical" evidence="2">
    <location>
        <begin position="156"/>
        <end position="176"/>
    </location>
</feature>